<dbReference type="Proteomes" id="UP000287756">
    <property type="component" value="Plasmid pLDW-31"/>
</dbReference>
<geneLocation type="plasmid" evidence="3">
    <name>pldw-31</name>
</geneLocation>
<dbReference type="KEGG" id="hli:HLI_21585"/>
<keyword evidence="1" id="KW-0812">Transmembrane</keyword>
<evidence type="ECO:0000313" key="2">
    <source>
        <dbReference type="EMBL" id="QAS54846.1"/>
    </source>
</evidence>
<keyword evidence="1" id="KW-1133">Transmembrane helix</keyword>
<evidence type="ECO:0000313" key="3">
    <source>
        <dbReference type="Proteomes" id="UP000287756"/>
    </source>
</evidence>
<evidence type="ECO:0000256" key="1">
    <source>
        <dbReference type="SAM" id="Phobius"/>
    </source>
</evidence>
<gene>
    <name evidence="2" type="ORF">HLI_21585</name>
</gene>
<feature type="transmembrane region" description="Helical" evidence="1">
    <location>
        <begin position="6"/>
        <end position="25"/>
    </location>
</feature>
<dbReference type="EMBL" id="CP026119">
    <property type="protein sequence ID" value="QAS54846.1"/>
    <property type="molecule type" value="Genomic_DNA"/>
</dbReference>
<dbReference type="RefSeq" id="WP_128527074.1">
    <property type="nucleotide sequence ID" value="NZ_CP026119.1"/>
</dbReference>
<accession>A0A410MJI9</accession>
<keyword evidence="2" id="KW-0614">Plasmid</keyword>
<protein>
    <submittedName>
        <fullName evidence="2">YvrJ family protein</fullName>
    </submittedName>
</protein>
<keyword evidence="1" id="KW-0472">Membrane</keyword>
<dbReference type="AlphaFoldDB" id="A0A410MJI9"/>
<name>A0A410MJI9_9BACI</name>
<proteinExistence type="predicted"/>
<sequence length="48" mass="5428">MSEIPEWAMLTGNVGFPIVVAIYLLTRFEKRIDSLTKAILQLKSSMKS</sequence>
<dbReference type="InterPro" id="IPR024419">
    <property type="entry name" value="YvrJ"/>
</dbReference>
<dbReference type="OrthoDB" id="2662123at2"/>
<organism evidence="2 3">
    <name type="scientific">Halobacillus litoralis</name>
    <dbReference type="NCBI Taxonomy" id="45668"/>
    <lineage>
        <taxon>Bacteria</taxon>
        <taxon>Bacillati</taxon>
        <taxon>Bacillota</taxon>
        <taxon>Bacilli</taxon>
        <taxon>Bacillales</taxon>
        <taxon>Bacillaceae</taxon>
        <taxon>Halobacillus</taxon>
    </lineage>
</organism>
<reference evidence="2 3" key="1">
    <citation type="submission" date="2018-01" db="EMBL/GenBank/DDBJ databases">
        <title>The whole genome sequencing and assembly of Halobacillus litoralis ERB031 strain.</title>
        <authorList>
            <person name="Lee S.-J."/>
            <person name="Park M.-K."/>
            <person name="Kim J.-Y."/>
            <person name="Lee Y.-J."/>
            <person name="Yi H."/>
            <person name="Bahn Y.-S."/>
            <person name="Kim J.F."/>
            <person name="Lee D.-W."/>
        </authorList>
    </citation>
    <scope>NUCLEOTIDE SEQUENCE [LARGE SCALE GENOMIC DNA]</scope>
    <source>
        <strain evidence="2 3">ERB 031</strain>
        <plasmid evidence="3">pldw-31</plasmid>
    </source>
</reference>
<dbReference type="Pfam" id="PF12841">
    <property type="entry name" value="YvrJ"/>
    <property type="match status" value="1"/>
</dbReference>